<keyword evidence="2" id="KW-0732">Signal</keyword>
<evidence type="ECO:0000313" key="4">
    <source>
        <dbReference type="EnsemblFungi" id="MAPG_03997T0"/>
    </source>
</evidence>
<reference evidence="5" key="1">
    <citation type="submission" date="2010-05" db="EMBL/GenBank/DDBJ databases">
        <title>The genome sequence of Magnaporthe poae strain ATCC 64411.</title>
        <authorList>
            <person name="Ma L.-J."/>
            <person name="Dead R."/>
            <person name="Young S."/>
            <person name="Zeng Q."/>
            <person name="Koehrsen M."/>
            <person name="Alvarado L."/>
            <person name="Berlin A."/>
            <person name="Chapman S.B."/>
            <person name="Chen Z."/>
            <person name="Freedman E."/>
            <person name="Gellesch M."/>
            <person name="Goldberg J."/>
            <person name="Griggs A."/>
            <person name="Gujja S."/>
            <person name="Heilman E.R."/>
            <person name="Heiman D."/>
            <person name="Hepburn T."/>
            <person name="Howarth C."/>
            <person name="Jen D."/>
            <person name="Larson L."/>
            <person name="Mehta T."/>
            <person name="Neiman D."/>
            <person name="Pearson M."/>
            <person name="Roberts A."/>
            <person name="Saif S."/>
            <person name="Shea T."/>
            <person name="Shenoy N."/>
            <person name="Sisk P."/>
            <person name="Stolte C."/>
            <person name="Sykes S."/>
            <person name="Walk T."/>
            <person name="White J."/>
            <person name="Yandava C."/>
            <person name="Haas B."/>
            <person name="Nusbaum C."/>
            <person name="Birren B."/>
        </authorList>
    </citation>
    <scope>NUCLEOTIDE SEQUENCE [LARGE SCALE GENOMIC DNA]</scope>
    <source>
        <strain evidence="5">ATCC 64411 / 73-15</strain>
    </source>
</reference>
<dbReference type="AlphaFoldDB" id="A0A0C4DVJ1"/>
<feature type="compositionally biased region" description="Basic and acidic residues" evidence="1">
    <location>
        <begin position="422"/>
        <end position="435"/>
    </location>
</feature>
<proteinExistence type="predicted"/>
<dbReference type="EnsemblFungi" id="MAPG_03997T0">
    <property type="protein sequence ID" value="MAPG_03997T0"/>
    <property type="gene ID" value="MAPG_03997"/>
</dbReference>
<evidence type="ECO:0000313" key="5">
    <source>
        <dbReference type="Proteomes" id="UP000011715"/>
    </source>
</evidence>
<feature type="compositionally biased region" description="Acidic residues" evidence="1">
    <location>
        <begin position="116"/>
        <end position="125"/>
    </location>
</feature>
<feature type="region of interest" description="Disordered" evidence="1">
    <location>
        <begin position="328"/>
        <end position="392"/>
    </location>
</feature>
<evidence type="ECO:0000313" key="3">
    <source>
        <dbReference type="EMBL" id="KLU84963.1"/>
    </source>
</evidence>
<organism evidence="4 5">
    <name type="scientific">Magnaporthiopsis poae (strain ATCC 64411 / 73-15)</name>
    <name type="common">Kentucky bluegrass fungus</name>
    <name type="synonym">Magnaporthe poae</name>
    <dbReference type="NCBI Taxonomy" id="644358"/>
    <lineage>
        <taxon>Eukaryota</taxon>
        <taxon>Fungi</taxon>
        <taxon>Dikarya</taxon>
        <taxon>Ascomycota</taxon>
        <taxon>Pezizomycotina</taxon>
        <taxon>Sordariomycetes</taxon>
        <taxon>Sordariomycetidae</taxon>
        <taxon>Magnaporthales</taxon>
        <taxon>Magnaporthaceae</taxon>
        <taxon>Magnaporthiopsis</taxon>
    </lineage>
</organism>
<reference evidence="3" key="2">
    <citation type="submission" date="2010-05" db="EMBL/GenBank/DDBJ databases">
        <title>The Genome Sequence of Magnaporthe poae strain ATCC 64411.</title>
        <authorList>
            <consortium name="The Broad Institute Genome Sequencing Platform"/>
            <consortium name="Broad Institute Genome Sequencing Center for Infectious Disease"/>
            <person name="Ma L.-J."/>
            <person name="Dead R."/>
            <person name="Young S."/>
            <person name="Zeng Q."/>
            <person name="Koehrsen M."/>
            <person name="Alvarado L."/>
            <person name="Berlin A."/>
            <person name="Chapman S.B."/>
            <person name="Chen Z."/>
            <person name="Freedman E."/>
            <person name="Gellesch M."/>
            <person name="Goldberg J."/>
            <person name="Griggs A."/>
            <person name="Gujja S."/>
            <person name="Heilman E.R."/>
            <person name="Heiman D."/>
            <person name="Hepburn T."/>
            <person name="Howarth C."/>
            <person name="Jen D."/>
            <person name="Larson L."/>
            <person name="Mehta T."/>
            <person name="Neiman D."/>
            <person name="Pearson M."/>
            <person name="Roberts A."/>
            <person name="Saif S."/>
            <person name="Shea T."/>
            <person name="Shenoy N."/>
            <person name="Sisk P."/>
            <person name="Stolte C."/>
            <person name="Sykes S."/>
            <person name="Walk T."/>
            <person name="White J."/>
            <person name="Yandava C."/>
            <person name="Haas B."/>
            <person name="Nusbaum C."/>
            <person name="Birren B."/>
        </authorList>
    </citation>
    <scope>NUCLEOTIDE SEQUENCE</scope>
    <source>
        <strain evidence="3">ATCC 64411</strain>
    </source>
</reference>
<name>A0A0C4DVJ1_MAGP6</name>
<gene>
    <name evidence="3" type="ORF">MAPG_03997</name>
</gene>
<keyword evidence="5" id="KW-1185">Reference proteome</keyword>
<feature type="region of interest" description="Disordered" evidence="1">
    <location>
        <begin position="105"/>
        <end position="139"/>
    </location>
</feature>
<dbReference type="EMBL" id="ADBL01000942">
    <property type="status" value="NOT_ANNOTATED_CDS"/>
    <property type="molecule type" value="Genomic_DNA"/>
</dbReference>
<feature type="chain" id="PRO_5011847301" evidence="2">
    <location>
        <begin position="16"/>
        <end position="556"/>
    </location>
</feature>
<protein>
    <submittedName>
        <fullName evidence="3 4">Uncharacterized protein</fullName>
    </submittedName>
</protein>
<evidence type="ECO:0000256" key="1">
    <source>
        <dbReference type="SAM" id="MobiDB-lite"/>
    </source>
</evidence>
<reference evidence="3" key="3">
    <citation type="submission" date="2011-03" db="EMBL/GenBank/DDBJ databases">
        <title>Annotation of Magnaporthe poae ATCC 64411.</title>
        <authorList>
            <person name="Ma L.-J."/>
            <person name="Dead R."/>
            <person name="Young S.K."/>
            <person name="Zeng Q."/>
            <person name="Gargeya S."/>
            <person name="Fitzgerald M."/>
            <person name="Haas B."/>
            <person name="Abouelleil A."/>
            <person name="Alvarado L."/>
            <person name="Arachchi H.M."/>
            <person name="Berlin A."/>
            <person name="Brown A."/>
            <person name="Chapman S.B."/>
            <person name="Chen Z."/>
            <person name="Dunbar C."/>
            <person name="Freedman E."/>
            <person name="Gearin G."/>
            <person name="Gellesch M."/>
            <person name="Goldberg J."/>
            <person name="Griggs A."/>
            <person name="Gujja S."/>
            <person name="Heiman D."/>
            <person name="Howarth C."/>
            <person name="Larson L."/>
            <person name="Lui A."/>
            <person name="MacDonald P.J.P."/>
            <person name="Mehta T."/>
            <person name="Montmayeur A."/>
            <person name="Murphy C."/>
            <person name="Neiman D."/>
            <person name="Pearson M."/>
            <person name="Priest M."/>
            <person name="Roberts A."/>
            <person name="Saif S."/>
            <person name="Shea T."/>
            <person name="Shenoy N."/>
            <person name="Sisk P."/>
            <person name="Stolte C."/>
            <person name="Sykes S."/>
            <person name="Yandava C."/>
            <person name="Wortman J."/>
            <person name="Nusbaum C."/>
            <person name="Birren B."/>
        </authorList>
    </citation>
    <scope>NUCLEOTIDE SEQUENCE</scope>
    <source>
        <strain evidence="3">ATCC 64411</strain>
    </source>
</reference>
<dbReference type="EMBL" id="GL876968">
    <property type="protein sequence ID" value="KLU84963.1"/>
    <property type="molecule type" value="Genomic_DNA"/>
</dbReference>
<feature type="region of interest" description="Disordered" evidence="1">
    <location>
        <begin position="412"/>
        <end position="435"/>
    </location>
</feature>
<evidence type="ECO:0000256" key="2">
    <source>
        <dbReference type="SAM" id="SignalP"/>
    </source>
</evidence>
<sequence length="556" mass="59417">MRATSLTFMRVSVTATGFLGIATPGQQCPQQASWRIHLFLGPILIGPVPAPRGHTAALWLAWSHFFFVFPALLPLDCCQVKKKKTYVSPPSHLRAWAFGRVENAGVAGNGEQRGGDDDEDDEEDGEPRSGGGQIPPTAVTLTKSTADRAILCKRPIRAYSGSDRCSLTPRAPYVSTNKWLARAAHAHKPPRQGGQGPSSPSTCIGATFSVQSRAIAYETKRKKGGVRAGLATPNGFNALRPACGRLVVPQRTALLPAADLPANVFAVCCPLALLERGPSNITQRPAVSDETSRGRAAHIRPDRRVEACVGSGTWLRLFSAAALGPSLERSCDEESRGKETEGTNTSGKLSSIGRGKSGGKTHAQRDSDSTESGERGRYASTRVTEKERRERNKQEPYVGSCSCCLPVTAARASSPKKGVPGDGKRGRRGGELAGLRDSRELSTITVRQLCRAETNDRAKTPETHPFPVLLLLSWSPNPIGPSADGISDEMVRTFISLSERQAAAAAAAHALARGPAVISSVFPPLRPQAKWAAESGHAQIAFPLWRMNLGRVPNIG</sequence>
<reference evidence="4" key="4">
    <citation type="journal article" date="2015" name="G3 (Bethesda)">
        <title>Genome sequences of three phytopathogenic species of the Magnaporthaceae family of fungi.</title>
        <authorList>
            <person name="Okagaki L.H."/>
            <person name="Nunes C.C."/>
            <person name="Sailsbery J."/>
            <person name="Clay B."/>
            <person name="Brown D."/>
            <person name="John T."/>
            <person name="Oh Y."/>
            <person name="Young N."/>
            <person name="Fitzgerald M."/>
            <person name="Haas B.J."/>
            <person name="Zeng Q."/>
            <person name="Young S."/>
            <person name="Adiconis X."/>
            <person name="Fan L."/>
            <person name="Levin J.Z."/>
            <person name="Mitchell T.K."/>
            <person name="Okubara P.A."/>
            <person name="Farman M.L."/>
            <person name="Kohn L.M."/>
            <person name="Birren B."/>
            <person name="Ma L.-J."/>
            <person name="Dean R.A."/>
        </authorList>
    </citation>
    <scope>NUCLEOTIDE SEQUENCE</scope>
    <source>
        <strain evidence="4">ATCC 64411 / 73-15</strain>
    </source>
</reference>
<feature type="signal peptide" evidence="2">
    <location>
        <begin position="1"/>
        <end position="15"/>
    </location>
</feature>
<reference evidence="4" key="5">
    <citation type="submission" date="2015-06" db="UniProtKB">
        <authorList>
            <consortium name="EnsemblFungi"/>
        </authorList>
    </citation>
    <scope>IDENTIFICATION</scope>
    <source>
        <strain evidence="4">ATCC 64411</strain>
    </source>
</reference>
<dbReference type="Proteomes" id="UP000011715">
    <property type="component" value="Unassembled WGS sequence"/>
</dbReference>
<accession>A0A0C4DVJ1</accession>
<feature type="compositionally biased region" description="Basic and acidic residues" evidence="1">
    <location>
        <begin position="363"/>
        <end position="392"/>
    </location>
</feature>
<dbReference type="VEuPathDB" id="FungiDB:MAPG_03997"/>
<feature type="compositionally biased region" description="Basic and acidic residues" evidence="1">
    <location>
        <begin position="329"/>
        <end position="341"/>
    </location>
</feature>